<feature type="region of interest" description="Disordered" evidence="2">
    <location>
        <begin position="140"/>
        <end position="160"/>
    </location>
</feature>
<dbReference type="AlphaFoldDB" id="R1I6K0"/>
<dbReference type="Pfam" id="PF13581">
    <property type="entry name" value="HATPase_c_2"/>
    <property type="match status" value="1"/>
</dbReference>
<comment type="caution">
    <text evidence="4">The sequence shown here is derived from an EMBL/GenBank/DDBJ whole genome shotgun (WGS) entry which is preliminary data.</text>
</comment>
<keyword evidence="1" id="KW-0418">Kinase</keyword>
<dbReference type="OrthoDB" id="9792240at2"/>
<accession>R1I6K0</accession>
<reference evidence="4 5" key="1">
    <citation type="submission" date="2013-02" db="EMBL/GenBank/DDBJ databases">
        <title>Draft genome sequence of Amycolatopsis vancoresmycina strain DSM 44592T.</title>
        <authorList>
            <person name="Kumar S."/>
            <person name="Kaur N."/>
            <person name="Kaur C."/>
            <person name="Raghava G.P.S."/>
            <person name="Mayilraj S."/>
        </authorList>
    </citation>
    <scope>NUCLEOTIDE SEQUENCE [LARGE SCALE GENOMIC DNA]</scope>
    <source>
        <strain evidence="4 5">DSM 44592</strain>
    </source>
</reference>
<keyword evidence="1" id="KW-0723">Serine/threonine-protein kinase</keyword>
<dbReference type="PATRIC" id="fig|1292037.4.peg.2439"/>
<evidence type="ECO:0000259" key="3">
    <source>
        <dbReference type="Pfam" id="PF13581"/>
    </source>
</evidence>
<dbReference type="PANTHER" id="PTHR35526:SF6">
    <property type="entry name" value="SLR1861 PROTEIN"/>
    <property type="match status" value="1"/>
</dbReference>
<dbReference type="PANTHER" id="PTHR35526">
    <property type="entry name" value="ANTI-SIGMA-F FACTOR RSBW-RELATED"/>
    <property type="match status" value="1"/>
</dbReference>
<dbReference type="SUPFAM" id="SSF55874">
    <property type="entry name" value="ATPase domain of HSP90 chaperone/DNA topoisomerase II/histidine kinase"/>
    <property type="match status" value="1"/>
</dbReference>
<keyword evidence="1" id="KW-0808">Transferase</keyword>
<dbReference type="InterPro" id="IPR050267">
    <property type="entry name" value="Anti-sigma-factor_SerPK"/>
</dbReference>
<dbReference type="GO" id="GO:0004674">
    <property type="term" value="F:protein serine/threonine kinase activity"/>
    <property type="evidence" value="ECO:0007669"/>
    <property type="project" value="UniProtKB-KW"/>
</dbReference>
<dbReference type="InterPro" id="IPR003594">
    <property type="entry name" value="HATPase_dom"/>
</dbReference>
<dbReference type="RefSeq" id="WP_003077067.1">
    <property type="nucleotide sequence ID" value="NZ_AOUO01000169.1"/>
</dbReference>
<dbReference type="InterPro" id="IPR036890">
    <property type="entry name" value="HATPase_C_sf"/>
</dbReference>
<dbReference type="Gene3D" id="3.30.565.10">
    <property type="entry name" value="Histidine kinase-like ATPase, C-terminal domain"/>
    <property type="match status" value="1"/>
</dbReference>
<feature type="domain" description="Histidine kinase/HSP90-like ATPase" evidence="3">
    <location>
        <begin position="21"/>
        <end position="132"/>
    </location>
</feature>
<proteinExistence type="predicted"/>
<sequence length="160" mass="17172">MAARRLLVNSGHDVNGVLAGLVAELAAQGGLAAPQAYRLRLAADEITTNIACHGYRGAPGVIDLGGYAAHGRVWLSIEDDAPPFDPRGHHPDPRLQAEPPLRAAGGLGLHLALTVVDEFGYEHVRGRNRNILVLHRERGGHRGATTDGGNDERYDRASRR</sequence>
<evidence type="ECO:0000313" key="4">
    <source>
        <dbReference type="EMBL" id="EOD68141.1"/>
    </source>
</evidence>
<dbReference type="Proteomes" id="UP000014139">
    <property type="component" value="Unassembled WGS sequence"/>
</dbReference>
<dbReference type="CDD" id="cd16936">
    <property type="entry name" value="HATPase_RsbW-like"/>
    <property type="match status" value="1"/>
</dbReference>
<name>R1I6K0_9PSEU</name>
<evidence type="ECO:0000313" key="5">
    <source>
        <dbReference type="Proteomes" id="UP000014139"/>
    </source>
</evidence>
<feature type="compositionally biased region" description="Basic and acidic residues" evidence="2">
    <location>
        <begin position="150"/>
        <end position="160"/>
    </location>
</feature>
<dbReference type="eggNOG" id="COG2172">
    <property type="taxonomic scope" value="Bacteria"/>
</dbReference>
<gene>
    <name evidence="4" type="ORF">H480_12794</name>
</gene>
<evidence type="ECO:0000256" key="2">
    <source>
        <dbReference type="SAM" id="MobiDB-lite"/>
    </source>
</evidence>
<organism evidence="4 5">
    <name type="scientific">Amycolatopsis vancoresmycina DSM 44592</name>
    <dbReference type="NCBI Taxonomy" id="1292037"/>
    <lineage>
        <taxon>Bacteria</taxon>
        <taxon>Bacillati</taxon>
        <taxon>Actinomycetota</taxon>
        <taxon>Actinomycetes</taxon>
        <taxon>Pseudonocardiales</taxon>
        <taxon>Pseudonocardiaceae</taxon>
        <taxon>Amycolatopsis</taxon>
    </lineage>
</organism>
<keyword evidence="5" id="KW-1185">Reference proteome</keyword>
<evidence type="ECO:0000256" key="1">
    <source>
        <dbReference type="ARBA" id="ARBA00022527"/>
    </source>
</evidence>
<dbReference type="EMBL" id="AOUO01000169">
    <property type="protein sequence ID" value="EOD68141.1"/>
    <property type="molecule type" value="Genomic_DNA"/>
</dbReference>
<protein>
    <submittedName>
        <fullName evidence="4">Stage II sporulation E</fullName>
    </submittedName>
</protein>